<sequence length="58" mass="6564">WVKSRPIPSPWSSWIDAAKLHGHDGEFLGVLDRRKVSKTWGKIEKPCVCAEKVSVFSL</sequence>
<evidence type="ECO:0000313" key="1">
    <source>
        <dbReference type="EMBL" id="MEQ2184543.1"/>
    </source>
</evidence>
<dbReference type="Proteomes" id="UP001476798">
    <property type="component" value="Unassembled WGS sequence"/>
</dbReference>
<name>A0ABV0PM87_9TELE</name>
<keyword evidence="2" id="KW-1185">Reference proteome</keyword>
<protein>
    <submittedName>
        <fullName evidence="1">Uncharacterized protein</fullName>
    </submittedName>
</protein>
<feature type="non-terminal residue" evidence="1">
    <location>
        <position position="1"/>
    </location>
</feature>
<accession>A0ABV0PM87</accession>
<evidence type="ECO:0000313" key="2">
    <source>
        <dbReference type="Proteomes" id="UP001476798"/>
    </source>
</evidence>
<reference evidence="1 2" key="1">
    <citation type="submission" date="2021-06" db="EMBL/GenBank/DDBJ databases">
        <authorList>
            <person name="Palmer J.M."/>
        </authorList>
    </citation>
    <scope>NUCLEOTIDE SEQUENCE [LARGE SCALE GENOMIC DNA]</scope>
    <source>
        <strain evidence="1 2">GA_2019</strain>
        <tissue evidence="1">Muscle</tissue>
    </source>
</reference>
<proteinExistence type="predicted"/>
<gene>
    <name evidence="1" type="ORF">GOODEAATRI_009060</name>
</gene>
<dbReference type="EMBL" id="JAHRIO010080459">
    <property type="protein sequence ID" value="MEQ2184543.1"/>
    <property type="molecule type" value="Genomic_DNA"/>
</dbReference>
<comment type="caution">
    <text evidence="1">The sequence shown here is derived from an EMBL/GenBank/DDBJ whole genome shotgun (WGS) entry which is preliminary data.</text>
</comment>
<organism evidence="1 2">
    <name type="scientific">Goodea atripinnis</name>
    <dbReference type="NCBI Taxonomy" id="208336"/>
    <lineage>
        <taxon>Eukaryota</taxon>
        <taxon>Metazoa</taxon>
        <taxon>Chordata</taxon>
        <taxon>Craniata</taxon>
        <taxon>Vertebrata</taxon>
        <taxon>Euteleostomi</taxon>
        <taxon>Actinopterygii</taxon>
        <taxon>Neopterygii</taxon>
        <taxon>Teleostei</taxon>
        <taxon>Neoteleostei</taxon>
        <taxon>Acanthomorphata</taxon>
        <taxon>Ovalentaria</taxon>
        <taxon>Atherinomorphae</taxon>
        <taxon>Cyprinodontiformes</taxon>
        <taxon>Goodeidae</taxon>
        <taxon>Goodea</taxon>
    </lineage>
</organism>